<feature type="region of interest" description="Disordered" evidence="1">
    <location>
        <begin position="48"/>
        <end position="84"/>
    </location>
</feature>
<keyword evidence="2" id="KW-0812">Transmembrane</keyword>
<feature type="compositionally biased region" description="Polar residues" evidence="1">
    <location>
        <begin position="381"/>
        <end position="404"/>
    </location>
</feature>
<feature type="compositionally biased region" description="Low complexity" evidence="1">
    <location>
        <begin position="69"/>
        <end position="79"/>
    </location>
</feature>
<protein>
    <submittedName>
        <fullName evidence="3">Uncharacterized protein</fullName>
    </submittedName>
</protein>
<evidence type="ECO:0000256" key="2">
    <source>
        <dbReference type="SAM" id="Phobius"/>
    </source>
</evidence>
<feature type="transmembrane region" description="Helical" evidence="2">
    <location>
        <begin position="277"/>
        <end position="298"/>
    </location>
</feature>
<dbReference type="EMBL" id="CP119879">
    <property type="protein sequence ID" value="WFD35683.1"/>
    <property type="molecule type" value="Genomic_DNA"/>
</dbReference>
<keyword evidence="2" id="KW-1133">Transmembrane helix</keyword>
<keyword evidence="2" id="KW-0472">Membrane</keyword>
<accession>A0AAF0J6Y5</accession>
<dbReference type="GO" id="GO:0006972">
    <property type="term" value="P:hyperosmotic response"/>
    <property type="evidence" value="ECO:0007669"/>
    <property type="project" value="TreeGrafter"/>
</dbReference>
<dbReference type="Proteomes" id="UP001219933">
    <property type="component" value="Chromosome 3"/>
</dbReference>
<organism evidence="3 4">
    <name type="scientific">Malassezia cuniculi</name>
    <dbReference type="NCBI Taxonomy" id="948313"/>
    <lineage>
        <taxon>Eukaryota</taxon>
        <taxon>Fungi</taxon>
        <taxon>Dikarya</taxon>
        <taxon>Basidiomycota</taxon>
        <taxon>Ustilaginomycotina</taxon>
        <taxon>Malasseziomycetes</taxon>
        <taxon>Malasseziales</taxon>
        <taxon>Malasseziaceae</taxon>
        <taxon>Malassezia</taxon>
    </lineage>
</organism>
<sequence length="427" mass="46550">MYSVTQNTTSPYGSPAYSSVSQQFTLNTTLGGHGPVSSVYNSSVPLTTTSTASRDGPGSSYPSYDALKSSESTESTPTSRPHRTFSTTQHYYTFVQTTSFVMPTTDSAQGTTTVATTTWPADGNESTNYPKSILPEGGNSTMPNDCFEFAVLFRDTLPWSWLVTQRNTTAQIFTYLPRVLAMALDIEHEAITTKRLEKYTNSSTQVPLALFVAYAPNSTAEALRAAVMKTSSPLYKKRVPRVAEELINQINTSYDPLWYHGKPDTPSTNFEQSRQQAIAGGVGGVGGAAVLGLLFYLLQRYNHRRRIMQEKEMLQRRGTIHSFSGLAPDQDSDFDASSQVIGIQLGSAASHSQSSESVPHIPVGNALHTVQSIDSSLHSVRSEQSIQTNLSSSNWPNSANSRYPQQHPDFMFPGSTAPVTKVLGKAL</sequence>
<name>A0AAF0J6Y5_9BASI</name>
<evidence type="ECO:0000313" key="3">
    <source>
        <dbReference type="EMBL" id="WFD35683.1"/>
    </source>
</evidence>
<gene>
    <name evidence="3" type="ORF">MCUN1_002544</name>
</gene>
<dbReference type="GO" id="GO:0001402">
    <property type="term" value="P:signal transduction involved in filamentous growth"/>
    <property type="evidence" value="ECO:0007669"/>
    <property type="project" value="TreeGrafter"/>
</dbReference>
<dbReference type="GO" id="GO:0030427">
    <property type="term" value="C:site of polarized growth"/>
    <property type="evidence" value="ECO:0007669"/>
    <property type="project" value="TreeGrafter"/>
</dbReference>
<dbReference type="PANTHER" id="PTHR35778">
    <property type="entry name" value="SIGNALING MUCIN HKR1-RELATED"/>
    <property type="match status" value="1"/>
</dbReference>
<reference evidence="3" key="1">
    <citation type="submission" date="2023-03" db="EMBL/GenBank/DDBJ databases">
        <title>Mating type loci evolution in Malassezia.</title>
        <authorList>
            <person name="Coelho M.A."/>
        </authorList>
    </citation>
    <scope>NUCLEOTIDE SEQUENCE</scope>
    <source>
        <strain evidence="3">CBS 11721</strain>
    </source>
</reference>
<dbReference type="PANTHER" id="PTHR35778:SF1">
    <property type="entry name" value="SIGNALING MUCIN HKR1-RELATED"/>
    <property type="match status" value="1"/>
</dbReference>
<dbReference type="AlphaFoldDB" id="A0AAF0J6Y5"/>
<dbReference type="GO" id="GO:0009986">
    <property type="term" value="C:cell surface"/>
    <property type="evidence" value="ECO:0007669"/>
    <property type="project" value="TreeGrafter"/>
</dbReference>
<dbReference type="GO" id="GO:0005886">
    <property type="term" value="C:plasma membrane"/>
    <property type="evidence" value="ECO:0007669"/>
    <property type="project" value="InterPro"/>
</dbReference>
<dbReference type="GO" id="GO:0005034">
    <property type="term" value="F:osmosensor activity"/>
    <property type="evidence" value="ECO:0007669"/>
    <property type="project" value="InterPro"/>
</dbReference>
<proteinExistence type="predicted"/>
<dbReference type="GO" id="GO:0030010">
    <property type="term" value="P:establishment of cell polarity"/>
    <property type="evidence" value="ECO:0007669"/>
    <property type="project" value="TreeGrafter"/>
</dbReference>
<evidence type="ECO:0000256" key="1">
    <source>
        <dbReference type="SAM" id="MobiDB-lite"/>
    </source>
</evidence>
<dbReference type="GO" id="GO:0005576">
    <property type="term" value="C:extracellular region"/>
    <property type="evidence" value="ECO:0007669"/>
    <property type="project" value="TreeGrafter"/>
</dbReference>
<dbReference type="GO" id="GO:0007232">
    <property type="term" value="P:osmosensory signaling pathway via Sho1 osmosensor"/>
    <property type="evidence" value="ECO:0007669"/>
    <property type="project" value="InterPro"/>
</dbReference>
<evidence type="ECO:0000313" key="4">
    <source>
        <dbReference type="Proteomes" id="UP001219933"/>
    </source>
</evidence>
<feature type="region of interest" description="Disordered" evidence="1">
    <location>
        <begin position="381"/>
        <end position="415"/>
    </location>
</feature>
<keyword evidence="4" id="KW-1185">Reference proteome</keyword>
<dbReference type="GO" id="GO:0031505">
    <property type="term" value="P:fungal-type cell wall organization"/>
    <property type="evidence" value="ECO:0007669"/>
    <property type="project" value="TreeGrafter"/>
</dbReference>
<dbReference type="InterPro" id="IPR039295">
    <property type="entry name" value="MSB2"/>
</dbReference>